<dbReference type="InterPro" id="IPR002307">
    <property type="entry name" value="Tyr-tRNA-ligase"/>
</dbReference>
<evidence type="ECO:0000256" key="1">
    <source>
        <dbReference type="ARBA" id="ARBA00013160"/>
    </source>
</evidence>
<dbReference type="AlphaFoldDB" id="A0AAJ6QME8"/>
<evidence type="ECO:0000313" key="10">
    <source>
        <dbReference type="Proteomes" id="UP000694867"/>
    </source>
</evidence>
<accession>A0AAJ6QME8</accession>
<dbReference type="GO" id="GO:0004831">
    <property type="term" value="F:tyrosine-tRNA ligase activity"/>
    <property type="evidence" value="ECO:0007669"/>
    <property type="project" value="UniProtKB-EC"/>
</dbReference>
<dbReference type="CDD" id="cd00805">
    <property type="entry name" value="TyrRS_core"/>
    <property type="match status" value="1"/>
</dbReference>
<sequence length="463" mass="52337">MQSIIRREALSGVCKLYRWSYCMRNHWLWRRHLHKMRSRGFIQQIYPPVEESRLPQVLKDTRAAYCGFDPTSDSLHLGNLLSILVLIQLQKRGVIPIAVVGEATAQIGDPSGRSTERESLSSVSLHQNVRGLEQNLRTVFSNHERFFHKSGDLPQLVLLRNSAWYSGLEVINFLKTTGRYFRISLMLSREAVKSRLASSEGMSVSEFSYQIFQAFDWLQLYKQYGCGIQVGGQDQLGNIDAGHDLIRKALGKNSVGLLTPIITAESGSKYGKSAGNAVWLSGEKTSPYELFQFLLRMSDTEAVKMVPVFSFTGDEELVELLEQHNKHPEQRPLQTRIANDITLLLHGPEGLELAQKATALLFDGRGDLLNEMDEKTLRKLFLDTAYAEISRVKLSEKYSLVEFSLEAKLFKKESDAKRIIAAGGLYINMIRTTSEFLSESCVLSSGLTLCRTGKKNYTLVKWI</sequence>
<evidence type="ECO:0000313" key="11">
    <source>
        <dbReference type="RefSeq" id="XP_003737693.1"/>
    </source>
</evidence>
<dbReference type="Gene3D" id="3.40.50.620">
    <property type="entry name" value="HUPs"/>
    <property type="match status" value="1"/>
</dbReference>
<organism evidence="10 11">
    <name type="scientific">Galendromus occidentalis</name>
    <name type="common">western predatory mite</name>
    <dbReference type="NCBI Taxonomy" id="34638"/>
    <lineage>
        <taxon>Eukaryota</taxon>
        <taxon>Metazoa</taxon>
        <taxon>Ecdysozoa</taxon>
        <taxon>Arthropoda</taxon>
        <taxon>Chelicerata</taxon>
        <taxon>Arachnida</taxon>
        <taxon>Acari</taxon>
        <taxon>Parasitiformes</taxon>
        <taxon>Mesostigmata</taxon>
        <taxon>Gamasina</taxon>
        <taxon>Phytoseioidea</taxon>
        <taxon>Phytoseiidae</taxon>
        <taxon>Typhlodrominae</taxon>
        <taxon>Galendromus</taxon>
    </lineage>
</organism>
<dbReference type="EC" id="6.1.1.1" evidence="1 9"/>
<evidence type="ECO:0000256" key="8">
    <source>
        <dbReference type="ARBA" id="ARBA00048248"/>
    </source>
</evidence>
<dbReference type="InterPro" id="IPR036986">
    <property type="entry name" value="S4_RNA-bd_sf"/>
</dbReference>
<keyword evidence="5 9" id="KW-0648">Protein biosynthesis</keyword>
<dbReference type="InterPro" id="IPR002305">
    <property type="entry name" value="aa-tRNA-synth_Ic"/>
</dbReference>
<comment type="similarity">
    <text evidence="9">Belongs to the class-I aminoacyl-tRNA synthetase family.</text>
</comment>
<dbReference type="Gene3D" id="3.10.290.10">
    <property type="entry name" value="RNA-binding S4 domain"/>
    <property type="match status" value="1"/>
</dbReference>
<name>A0AAJ6QME8_9ACAR</name>
<keyword evidence="10" id="KW-1185">Reference proteome</keyword>
<dbReference type="SUPFAM" id="SSF52374">
    <property type="entry name" value="Nucleotidylyl transferase"/>
    <property type="match status" value="1"/>
</dbReference>
<dbReference type="PROSITE" id="PS00178">
    <property type="entry name" value="AA_TRNA_LIGASE_I"/>
    <property type="match status" value="1"/>
</dbReference>
<dbReference type="GO" id="GO:0005829">
    <property type="term" value="C:cytosol"/>
    <property type="evidence" value="ECO:0007669"/>
    <property type="project" value="TreeGrafter"/>
</dbReference>
<dbReference type="CTD" id="37965"/>
<dbReference type="FunFam" id="1.10.240.10:FF:000001">
    <property type="entry name" value="Tyrosine--tRNA ligase"/>
    <property type="match status" value="1"/>
</dbReference>
<evidence type="ECO:0000256" key="4">
    <source>
        <dbReference type="ARBA" id="ARBA00022840"/>
    </source>
</evidence>
<dbReference type="GO" id="GO:0006437">
    <property type="term" value="P:tyrosyl-tRNA aminoacylation"/>
    <property type="evidence" value="ECO:0007669"/>
    <property type="project" value="InterPro"/>
</dbReference>
<dbReference type="GeneID" id="100907829"/>
<dbReference type="Proteomes" id="UP000694867">
    <property type="component" value="Unplaced"/>
</dbReference>
<dbReference type="KEGG" id="goe:100907829"/>
<evidence type="ECO:0000256" key="9">
    <source>
        <dbReference type="RuleBase" id="RU361234"/>
    </source>
</evidence>
<dbReference type="GO" id="GO:0003723">
    <property type="term" value="F:RNA binding"/>
    <property type="evidence" value="ECO:0007669"/>
    <property type="project" value="InterPro"/>
</dbReference>
<evidence type="ECO:0000256" key="5">
    <source>
        <dbReference type="ARBA" id="ARBA00022917"/>
    </source>
</evidence>
<protein>
    <recommendedName>
        <fullName evidence="1 9">Tyrosine--tRNA ligase</fullName>
        <ecNumber evidence="1 9">6.1.1.1</ecNumber>
    </recommendedName>
    <alternativeName>
        <fullName evidence="7 9">Tyrosyl-tRNA synthetase</fullName>
    </alternativeName>
</protein>
<evidence type="ECO:0000256" key="7">
    <source>
        <dbReference type="ARBA" id="ARBA00033323"/>
    </source>
</evidence>
<dbReference type="GO" id="GO:0005739">
    <property type="term" value="C:mitochondrion"/>
    <property type="evidence" value="ECO:0007669"/>
    <property type="project" value="TreeGrafter"/>
</dbReference>
<dbReference type="GO" id="GO:0005524">
    <property type="term" value="F:ATP binding"/>
    <property type="evidence" value="ECO:0007669"/>
    <property type="project" value="UniProtKB-KW"/>
</dbReference>
<dbReference type="PRINTS" id="PR01040">
    <property type="entry name" value="TRNASYNTHTYR"/>
</dbReference>
<gene>
    <name evidence="11" type="primary">LOC100907829</name>
</gene>
<keyword evidence="6 9" id="KW-0030">Aminoacyl-tRNA synthetase</keyword>
<dbReference type="Pfam" id="PF00579">
    <property type="entry name" value="tRNA-synt_1b"/>
    <property type="match status" value="1"/>
</dbReference>
<proteinExistence type="inferred from homology"/>
<reference evidence="11" key="1">
    <citation type="submission" date="2025-08" db="UniProtKB">
        <authorList>
            <consortium name="RefSeq"/>
        </authorList>
    </citation>
    <scope>IDENTIFICATION</scope>
</reference>
<evidence type="ECO:0000256" key="3">
    <source>
        <dbReference type="ARBA" id="ARBA00022741"/>
    </source>
</evidence>
<dbReference type="RefSeq" id="XP_003737693.1">
    <property type="nucleotide sequence ID" value="XM_003737645.3"/>
</dbReference>
<dbReference type="InterPro" id="IPR014729">
    <property type="entry name" value="Rossmann-like_a/b/a_fold"/>
</dbReference>
<keyword evidence="3 9" id="KW-0547">Nucleotide-binding</keyword>
<evidence type="ECO:0000256" key="2">
    <source>
        <dbReference type="ARBA" id="ARBA00022598"/>
    </source>
</evidence>
<dbReference type="NCBIfam" id="TIGR00234">
    <property type="entry name" value="tyrS"/>
    <property type="match status" value="1"/>
</dbReference>
<dbReference type="Gene3D" id="1.10.240.10">
    <property type="entry name" value="Tyrosyl-Transfer RNA Synthetase"/>
    <property type="match status" value="1"/>
</dbReference>
<dbReference type="PANTHER" id="PTHR11766:SF0">
    <property type="entry name" value="TYROSINE--TRNA LIGASE, MITOCHONDRIAL"/>
    <property type="match status" value="1"/>
</dbReference>
<keyword evidence="2 9" id="KW-0436">Ligase</keyword>
<comment type="catalytic activity">
    <reaction evidence="8 9">
        <text>tRNA(Tyr) + L-tyrosine + ATP = L-tyrosyl-tRNA(Tyr) + AMP + diphosphate + H(+)</text>
        <dbReference type="Rhea" id="RHEA:10220"/>
        <dbReference type="Rhea" id="RHEA-COMP:9706"/>
        <dbReference type="Rhea" id="RHEA-COMP:9707"/>
        <dbReference type="ChEBI" id="CHEBI:15378"/>
        <dbReference type="ChEBI" id="CHEBI:30616"/>
        <dbReference type="ChEBI" id="CHEBI:33019"/>
        <dbReference type="ChEBI" id="CHEBI:58315"/>
        <dbReference type="ChEBI" id="CHEBI:78442"/>
        <dbReference type="ChEBI" id="CHEBI:78536"/>
        <dbReference type="ChEBI" id="CHEBI:456215"/>
        <dbReference type="EC" id="6.1.1.1"/>
    </reaction>
</comment>
<keyword evidence="4 9" id="KW-0067">ATP-binding</keyword>
<dbReference type="PANTHER" id="PTHR11766">
    <property type="entry name" value="TYROSYL-TRNA SYNTHETASE"/>
    <property type="match status" value="1"/>
</dbReference>
<dbReference type="InterPro" id="IPR001412">
    <property type="entry name" value="aa-tRNA-synth_I_CS"/>
</dbReference>
<evidence type="ECO:0000256" key="6">
    <source>
        <dbReference type="ARBA" id="ARBA00023146"/>
    </source>
</evidence>
<dbReference type="InterPro" id="IPR024088">
    <property type="entry name" value="Tyr-tRNA-ligase_bac-type"/>
</dbReference>